<keyword evidence="1" id="KW-1133">Transmembrane helix</keyword>
<protein>
    <recommendedName>
        <fullName evidence="3">Peptidase S8/S53 domain-containing protein</fullName>
    </recommendedName>
</protein>
<dbReference type="InterPro" id="IPR036852">
    <property type="entry name" value="Peptidase_S8/S53_dom_sf"/>
</dbReference>
<dbReference type="AlphaFoldDB" id="A0A645GCB8"/>
<organism evidence="2">
    <name type="scientific">bioreactor metagenome</name>
    <dbReference type="NCBI Taxonomy" id="1076179"/>
    <lineage>
        <taxon>unclassified sequences</taxon>
        <taxon>metagenomes</taxon>
        <taxon>ecological metagenomes</taxon>
    </lineage>
</organism>
<gene>
    <name evidence="2" type="ORF">SDC9_171035</name>
</gene>
<dbReference type="GO" id="GO:0004252">
    <property type="term" value="F:serine-type endopeptidase activity"/>
    <property type="evidence" value="ECO:0007669"/>
    <property type="project" value="InterPro"/>
</dbReference>
<sequence>MTVGIDNRIDIINGSSLAAAIGAGACVLLFEWGIINKNYPYMYSQSIKTFLSRGTMQRQGDKYPNPQLGYGIINFYKIFENML</sequence>
<evidence type="ECO:0000256" key="1">
    <source>
        <dbReference type="SAM" id="Phobius"/>
    </source>
</evidence>
<dbReference type="Gene3D" id="3.40.50.200">
    <property type="entry name" value="Peptidase S8/S53 domain"/>
    <property type="match status" value="1"/>
</dbReference>
<evidence type="ECO:0008006" key="3">
    <source>
        <dbReference type="Google" id="ProtNLM"/>
    </source>
</evidence>
<proteinExistence type="predicted"/>
<keyword evidence="1" id="KW-0812">Transmembrane</keyword>
<accession>A0A645GCB8</accession>
<comment type="caution">
    <text evidence="2">The sequence shown here is derived from an EMBL/GenBank/DDBJ whole genome shotgun (WGS) entry which is preliminary data.</text>
</comment>
<reference evidence="2" key="1">
    <citation type="submission" date="2019-08" db="EMBL/GenBank/DDBJ databases">
        <authorList>
            <person name="Kucharzyk K."/>
            <person name="Murdoch R.W."/>
            <person name="Higgins S."/>
            <person name="Loffler F."/>
        </authorList>
    </citation>
    <scope>NUCLEOTIDE SEQUENCE</scope>
</reference>
<dbReference type="EMBL" id="VSSQ01072209">
    <property type="protein sequence ID" value="MPN23642.1"/>
    <property type="molecule type" value="Genomic_DNA"/>
</dbReference>
<name>A0A645GCB8_9ZZZZ</name>
<evidence type="ECO:0000313" key="2">
    <source>
        <dbReference type="EMBL" id="MPN23642.1"/>
    </source>
</evidence>
<dbReference type="GO" id="GO:0006508">
    <property type="term" value="P:proteolysis"/>
    <property type="evidence" value="ECO:0007669"/>
    <property type="project" value="InterPro"/>
</dbReference>
<dbReference type="SUPFAM" id="SSF52743">
    <property type="entry name" value="Subtilisin-like"/>
    <property type="match status" value="1"/>
</dbReference>
<feature type="transmembrane region" description="Helical" evidence="1">
    <location>
        <begin position="12"/>
        <end position="35"/>
    </location>
</feature>
<keyword evidence="1" id="KW-0472">Membrane</keyword>